<organism evidence="2">
    <name type="scientific">Desulfatirhabdium butyrativorans</name>
    <dbReference type="NCBI Taxonomy" id="340467"/>
    <lineage>
        <taxon>Bacteria</taxon>
        <taxon>Pseudomonadati</taxon>
        <taxon>Thermodesulfobacteriota</taxon>
        <taxon>Desulfobacteria</taxon>
        <taxon>Desulfobacterales</taxon>
        <taxon>Desulfatirhabdiaceae</taxon>
        <taxon>Desulfatirhabdium</taxon>
    </lineage>
</organism>
<evidence type="ECO:0000313" key="2">
    <source>
        <dbReference type="EMBL" id="HGU32703.1"/>
    </source>
</evidence>
<name>A0A7C4MMV6_9BACT</name>
<dbReference type="EMBL" id="DSUH01000182">
    <property type="protein sequence ID" value="HGU32703.1"/>
    <property type="molecule type" value="Genomic_DNA"/>
</dbReference>
<keyword evidence="1" id="KW-0472">Membrane</keyword>
<dbReference type="Pfam" id="PF05437">
    <property type="entry name" value="AzlD"/>
    <property type="match status" value="1"/>
</dbReference>
<proteinExistence type="predicted"/>
<evidence type="ECO:0000256" key="1">
    <source>
        <dbReference type="SAM" id="Phobius"/>
    </source>
</evidence>
<feature type="transmembrane region" description="Helical" evidence="1">
    <location>
        <begin position="91"/>
        <end position="111"/>
    </location>
</feature>
<dbReference type="AlphaFoldDB" id="A0A7C4MMV6"/>
<protein>
    <submittedName>
        <fullName evidence="2">AzlD domain-containing protein</fullName>
    </submittedName>
</protein>
<accession>A0A7C4MMV6</accession>
<gene>
    <name evidence="2" type="ORF">ENS29_07600</name>
</gene>
<keyword evidence="1" id="KW-1133">Transmembrane helix</keyword>
<keyword evidence="1" id="KW-0812">Transmembrane</keyword>
<comment type="caution">
    <text evidence="2">The sequence shown here is derived from an EMBL/GenBank/DDBJ whole genome shotgun (WGS) entry which is preliminary data.</text>
</comment>
<feature type="transmembrane region" description="Helical" evidence="1">
    <location>
        <begin position="40"/>
        <end position="59"/>
    </location>
</feature>
<dbReference type="InterPro" id="IPR008407">
    <property type="entry name" value="Brnchd-chn_aa_trnsp_AzlD"/>
</dbReference>
<feature type="transmembrane region" description="Helical" evidence="1">
    <location>
        <begin position="6"/>
        <end position="28"/>
    </location>
</feature>
<reference evidence="2" key="1">
    <citation type="journal article" date="2020" name="mSystems">
        <title>Genome- and Community-Level Interaction Insights into Carbon Utilization and Element Cycling Functions of Hydrothermarchaeota in Hydrothermal Sediment.</title>
        <authorList>
            <person name="Zhou Z."/>
            <person name="Liu Y."/>
            <person name="Xu W."/>
            <person name="Pan J."/>
            <person name="Luo Z.H."/>
            <person name="Li M."/>
        </authorList>
    </citation>
    <scope>NUCLEOTIDE SEQUENCE [LARGE SCALE GENOMIC DNA]</scope>
    <source>
        <strain evidence="2">SpSt-477</strain>
    </source>
</reference>
<sequence length="114" mass="12839">MNTEDYLWIVAGMGIVTYLPRWLPLAALNRTPMPEWLCRWLDLIPSAILGALLFPAVWTTGSPKHFMVLHPASLAAIPALWTAIKTRSLGWTAVIGMAVYWLLETWAPAWMHTP</sequence>